<dbReference type="AlphaFoldDB" id="A0AAV4MA97"/>
<protein>
    <submittedName>
        <fullName evidence="2">Macroglobulin complement-related</fullName>
    </submittedName>
</protein>
<evidence type="ECO:0000313" key="3">
    <source>
        <dbReference type="Proteomes" id="UP001054945"/>
    </source>
</evidence>
<name>A0AAV4MA97_CAEEX</name>
<dbReference type="InterPro" id="IPR008930">
    <property type="entry name" value="Terpenoid_cyclase/PrenylTrfase"/>
</dbReference>
<dbReference type="PANTHER" id="PTHR11412">
    <property type="entry name" value="MACROGLOBULIN / COMPLEMENT"/>
    <property type="match status" value="1"/>
</dbReference>
<gene>
    <name evidence="2" type="primary">Mcr</name>
    <name evidence="2" type="ORF">CEXT_280961</name>
</gene>
<dbReference type="Gene3D" id="1.50.10.20">
    <property type="match status" value="1"/>
</dbReference>
<feature type="domain" description="Alpha-macroglobulin-like TED" evidence="1">
    <location>
        <begin position="45"/>
        <end position="210"/>
    </location>
</feature>
<dbReference type="Pfam" id="PF07678">
    <property type="entry name" value="TED_complement"/>
    <property type="match status" value="1"/>
</dbReference>
<reference evidence="2 3" key="1">
    <citation type="submission" date="2021-06" db="EMBL/GenBank/DDBJ databases">
        <title>Caerostris extrusa draft genome.</title>
        <authorList>
            <person name="Kono N."/>
            <person name="Arakawa K."/>
        </authorList>
    </citation>
    <scope>NUCLEOTIDE SEQUENCE [LARGE SCALE GENOMIC DNA]</scope>
</reference>
<evidence type="ECO:0000313" key="2">
    <source>
        <dbReference type="EMBL" id="GIX68760.1"/>
    </source>
</evidence>
<sequence>MLPHIDVPRDHDEPEATLWLSRDVVGAPFPLDPKSPVGLKALSFADPVKSGEHIMFDFAYSLYTLIYLRLTNQLPTETMRGMLEYLNKAYVYQSVFYKNGAYTMFKGEQPSLWLTAYCARIFHLAQYPDWENYLFIDPDMLTKNMEYILRYQTREGSFYETGDPGTSYQNISLTAHVLITLTTVSDLPGDIRIEISNAKNMAVRYLREKIASITRSLPGGAGNVRFVRGGKRRG</sequence>
<organism evidence="2 3">
    <name type="scientific">Caerostris extrusa</name>
    <name type="common">Bark spider</name>
    <name type="synonym">Caerostris bankana</name>
    <dbReference type="NCBI Taxonomy" id="172846"/>
    <lineage>
        <taxon>Eukaryota</taxon>
        <taxon>Metazoa</taxon>
        <taxon>Ecdysozoa</taxon>
        <taxon>Arthropoda</taxon>
        <taxon>Chelicerata</taxon>
        <taxon>Arachnida</taxon>
        <taxon>Araneae</taxon>
        <taxon>Araneomorphae</taxon>
        <taxon>Entelegynae</taxon>
        <taxon>Araneoidea</taxon>
        <taxon>Araneidae</taxon>
        <taxon>Caerostris</taxon>
    </lineage>
</organism>
<comment type="caution">
    <text evidence="2">The sequence shown here is derived from an EMBL/GenBank/DDBJ whole genome shotgun (WGS) entry which is preliminary data.</text>
</comment>
<dbReference type="SUPFAM" id="SSF48239">
    <property type="entry name" value="Terpenoid cyclases/Protein prenyltransferases"/>
    <property type="match status" value="1"/>
</dbReference>
<dbReference type="InterPro" id="IPR011626">
    <property type="entry name" value="Alpha-macroglobulin_TED"/>
</dbReference>
<evidence type="ECO:0000259" key="1">
    <source>
        <dbReference type="Pfam" id="PF07678"/>
    </source>
</evidence>
<dbReference type="GO" id="GO:0005615">
    <property type="term" value="C:extracellular space"/>
    <property type="evidence" value="ECO:0007669"/>
    <property type="project" value="InterPro"/>
</dbReference>
<proteinExistence type="predicted"/>
<dbReference type="PANTHER" id="PTHR11412:SF146">
    <property type="entry name" value="CD109 ANTIGEN"/>
    <property type="match status" value="1"/>
</dbReference>
<accession>A0AAV4MA97</accession>
<dbReference type="Proteomes" id="UP001054945">
    <property type="component" value="Unassembled WGS sequence"/>
</dbReference>
<keyword evidence="3" id="KW-1185">Reference proteome</keyword>
<dbReference type="InterPro" id="IPR050473">
    <property type="entry name" value="A2M/Complement_sys"/>
</dbReference>
<dbReference type="EMBL" id="BPLR01001997">
    <property type="protein sequence ID" value="GIX68760.1"/>
    <property type="molecule type" value="Genomic_DNA"/>
</dbReference>